<name>A0AAD5YMJ3_9AGAR</name>
<dbReference type="Proteomes" id="UP001213000">
    <property type="component" value="Unassembled WGS sequence"/>
</dbReference>
<keyword evidence="2" id="KW-1185">Reference proteome</keyword>
<dbReference type="AlphaFoldDB" id="A0AAD5YMJ3"/>
<evidence type="ECO:0000313" key="2">
    <source>
        <dbReference type="Proteomes" id="UP001213000"/>
    </source>
</evidence>
<evidence type="ECO:0000313" key="1">
    <source>
        <dbReference type="EMBL" id="KAJ3551757.1"/>
    </source>
</evidence>
<proteinExistence type="predicted"/>
<gene>
    <name evidence="1" type="ORF">NP233_g13019</name>
</gene>
<accession>A0AAD5YMJ3</accession>
<organism evidence="1 2">
    <name type="scientific">Leucocoprinus birnbaumii</name>
    <dbReference type="NCBI Taxonomy" id="56174"/>
    <lineage>
        <taxon>Eukaryota</taxon>
        <taxon>Fungi</taxon>
        <taxon>Dikarya</taxon>
        <taxon>Basidiomycota</taxon>
        <taxon>Agaricomycotina</taxon>
        <taxon>Agaricomycetes</taxon>
        <taxon>Agaricomycetidae</taxon>
        <taxon>Agaricales</taxon>
        <taxon>Agaricineae</taxon>
        <taxon>Agaricaceae</taxon>
        <taxon>Leucocoprinus</taxon>
    </lineage>
</organism>
<protein>
    <submittedName>
        <fullName evidence="1">Uncharacterized protein</fullName>
    </submittedName>
</protein>
<comment type="caution">
    <text evidence="1">The sequence shown here is derived from an EMBL/GenBank/DDBJ whole genome shotgun (WGS) entry which is preliminary data.</text>
</comment>
<reference evidence="1" key="1">
    <citation type="submission" date="2022-07" db="EMBL/GenBank/DDBJ databases">
        <title>Genome Sequence of Leucocoprinus birnbaumii.</title>
        <authorList>
            <person name="Buettner E."/>
        </authorList>
    </citation>
    <scope>NUCLEOTIDE SEQUENCE</scope>
    <source>
        <strain evidence="1">VT141</strain>
    </source>
</reference>
<sequence length="89" mass="10277">MYPPQVSEDIIIELEGFQRQLTVLQSRIDPLIPESSIEEQLANLQLSNSSKTSDHYTKLRKWYIACINQINKNIQGLEHELKGRDKPLA</sequence>
<dbReference type="EMBL" id="JANIEX010002157">
    <property type="protein sequence ID" value="KAJ3551757.1"/>
    <property type="molecule type" value="Genomic_DNA"/>
</dbReference>